<comment type="caution">
    <text evidence="4">The sequence shown here is derived from an EMBL/GenBank/DDBJ whole genome shotgun (WGS) entry which is preliminary data.</text>
</comment>
<proteinExistence type="inferred from homology"/>
<feature type="active site" description="Charge relay system" evidence="2">
    <location>
        <position position="296"/>
    </location>
</feature>
<name>A0A2T7BPV8_9BACT</name>
<feature type="active site" description="Charge relay system" evidence="2">
    <location>
        <position position="267"/>
    </location>
</feature>
<feature type="active site" description="Charge relay system" evidence="2">
    <location>
        <position position="140"/>
    </location>
</feature>
<dbReference type="InterPro" id="IPR000073">
    <property type="entry name" value="AB_hydrolase_1"/>
</dbReference>
<evidence type="ECO:0000313" key="5">
    <source>
        <dbReference type="Proteomes" id="UP000244450"/>
    </source>
</evidence>
<keyword evidence="4" id="KW-0378">Hydrolase</keyword>
<dbReference type="OrthoDB" id="332676at2"/>
<organism evidence="4 5">
    <name type="scientific">Chitinophaga parva</name>
    <dbReference type="NCBI Taxonomy" id="2169414"/>
    <lineage>
        <taxon>Bacteria</taxon>
        <taxon>Pseudomonadati</taxon>
        <taxon>Bacteroidota</taxon>
        <taxon>Chitinophagia</taxon>
        <taxon>Chitinophagales</taxon>
        <taxon>Chitinophagaceae</taxon>
        <taxon>Chitinophaga</taxon>
    </lineage>
</organism>
<dbReference type="Proteomes" id="UP000244450">
    <property type="component" value="Unassembled WGS sequence"/>
</dbReference>
<evidence type="ECO:0000259" key="3">
    <source>
        <dbReference type="Pfam" id="PF00561"/>
    </source>
</evidence>
<accession>A0A2T7BPV8</accession>
<reference evidence="4 5" key="1">
    <citation type="submission" date="2018-04" db="EMBL/GenBank/DDBJ databases">
        <title>Chitinophaga fuyangensis sp. nov., isolated from soil in a chemical factory.</title>
        <authorList>
            <person name="Chen K."/>
        </authorList>
    </citation>
    <scope>NUCLEOTIDE SEQUENCE [LARGE SCALE GENOMIC DNA]</scope>
    <source>
        <strain evidence="4 5">LY-1</strain>
    </source>
</reference>
<dbReference type="SUPFAM" id="SSF53474">
    <property type="entry name" value="alpha/beta-Hydrolases"/>
    <property type="match status" value="1"/>
</dbReference>
<keyword evidence="5" id="KW-1185">Reference proteome</keyword>
<dbReference type="InterPro" id="IPR012020">
    <property type="entry name" value="ABHD4"/>
</dbReference>
<dbReference type="Pfam" id="PF00561">
    <property type="entry name" value="Abhydrolase_1"/>
    <property type="match status" value="1"/>
</dbReference>
<feature type="domain" description="AB hydrolase-1" evidence="3">
    <location>
        <begin position="61"/>
        <end position="272"/>
    </location>
</feature>
<dbReference type="EMBL" id="QCYK01000001">
    <property type="protein sequence ID" value="PUZ29661.1"/>
    <property type="molecule type" value="Genomic_DNA"/>
</dbReference>
<evidence type="ECO:0000256" key="2">
    <source>
        <dbReference type="PIRSR" id="PIRSR005211-1"/>
    </source>
</evidence>
<dbReference type="PANTHER" id="PTHR10794:SF94">
    <property type="entry name" value="ESTERASE YHET-RELATED"/>
    <property type="match status" value="1"/>
</dbReference>
<dbReference type="GO" id="GO:0047372">
    <property type="term" value="F:monoacylglycerol lipase activity"/>
    <property type="evidence" value="ECO:0007669"/>
    <property type="project" value="TreeGrafter"/>
</dbReference>
<evidence type="ECO:0000256" key="1">
    <source>
        <dbReference type="ARBA" id="ARBA00010884"/>
    </source>
</evidence>
<dbReference type="PANTHER" id="PTHR10794">
    <property type="entry name" value="ABHYDROLASE DOMAIN-CONTAINING PROTEIN"/>
    <property type="match status" value="1"/>
</dbReference>
<dbReference type="InterPro" id="IPR050960">
    <property type="entry name" value="AB_hydrolase_4_sf"/>
</dbReference>
<dbReference type="PIRSF" id="PIRSF005211">
    <property type="entry name" value="Ab_hydro_YheT"/>
    <property type="match status" value="1"/>
</dbReference>
<dbReference type="GO" id="GO:0034338">
    <property type="term" value="F:short-chain carboxylesterase activity"/>
    <property type="evidence" value="ECO:0007669"/>
    <property type="project" value="TreeGrafter"/>
</dbReference>
<comment type="similarity">
    <text evidence="1">Belongs to the AB hydrolase superfamily. AB hydrolase 4 family.</text>
</comment>
<evidence type="ECO:0000313" key="4">
    <source>
        <dbReference type="EMBL" id="PUZ29661.1"/>
    </source>
</evidence>
<gene>
    <name evidence="4" type="ORF">DCC81_09545</name>
</gene>
<dbReference type="InterPro" id="IPR029058">
    <property type="entry name" value="AB_hydrolase_fold"/>
</dbReference>
<dbReference type="AlphaFoldDB" id="A0A2T7BPV8"/>
<dbReference type="Gene3D" id="3.40.50.1820">
    <property type="entry name" value="alpha/beta hydrolase"/>
    <property type="match status" value="1"/>
</dbReference>
<sequence length="321" mass="36415">MPIVHHSDYKPPVWMRNRHLLTIYPTLCRRVKRVQYTRARMTMPDGDFVDLDFSAVGSDLLVLVLHGLEGDAHRKYVKGMVQLFNQQGYDVAGMNFRGCSGEPNKALRFYHSGETADLDAVVQHVAASRKYKALYLVGFSLGGNVALKYTGEQGKNIHPLVHATVAISVPIDLANSAIELEKKHNAIYMQRFIRSLGAKLKAKQALYPDAINLEGYENITTFRQFDDRYTAPLHGFPDADTYWYQSSAIRVLDQVAIPTLLINAQDDSFLGPKCFPYEMAEHHPLFYLETPRYGGHVGFVNFGVSSYWTERRALDFIRSHP</sequence>
<protein>
    <submittedName>
        <fullName evidence="4">Alpha/beta hydrolase</fullName>
    </submittedName>
</protein>